<feature type="transmembrane region" description="Helical" evidence="2">
    <location>
        <begin position="34"/>
        <end position="53"/>
    </location>
</feature>
<dbReference type="EMBL" id="FOLD01000004">
    <property type="protein sequence ID" value="SFC23447.1"/>
    <property type="molecule type" value="Genomic_DNA"/>
</dbReference>
<gene>
    <name evidence="3" type="ORF">SAMN05216204_1031</name>
    <name evidence="4" type="ORF">SAMN05216204_104256</name>
    <name evidence="5" type="ORF">SAMN05216204_1133</name>
</gene>
<dbReference type="EMBL" id="FOLD01000003">
    <property type="protein sequence ID" value="SFB98509.1"/>
    <property type="molecule type" value="Genomic_DNA"/>
</dbReference>
<keyword evidence="6" id="KW-1185">Reference proteome</keyword>
<evidence type="ECO:0000313" key="3">
    <source>
        <dbReference type="EMBL" id="SFB98509.1"/>
    </source>
</evidence>
<keyword evidence="2" id="KW-0812">Transmembrane</keyword>
<keyword evidence="2" id="KW-1133">Transmembrane helix</keyword>
<proteinExistence type="predicted"/>
<evidence type="ECO:0000313" key="6">
    <source>
        <dbReference type="Proteomes" id="UP000198639"/>
    </source>
</evidence>
<feature type="compositionally biased region" description="Polar residues" evidence="1">
    <location>
        <begin position="200"/>
        <end position="213"/>
    </location>
</feature>
<protein>
    <submittedName>
        <fullName evidence="4">Uncharacterized protein</fullName>
    </submittedName>
</protein>
<reference evidence="4" key="2">
    <citation type="submission" date="2016-10" db="EMBL/GenBank/DDBJ databases">
        <authorList>
            <person name="de Groot N.N."/>
        </authorList>
    </citation>
    <scope>NUCLEOTIDE SEQUENCE [LARGE SCALE GENOMIC DNA]</scope>
    <source>
        <strain evidence="4">CGMCC 1.12041</strain>
    </source>
</reference>
<accession>A0A1I1HHD6</accession>
<dbReference type="EMBL" id="FOLD01000013">
    <property type="protein sequence ID" value="SFC94511.1"/>
    <property type="molecule type" value="Genomic_DNA"/>
</dbReference>
<evidence type="ECO:0000313" key="4">
    <source>
        <dbReference type="EMBL" id="SFC23447.1"/>
    </source>
</evidence>
<dbReference type="STRING" id="1164594.SAMN05216204_1031"/>
<sequence>MRMKRIIRPGGPLATGLFLEGARSGNSTDRTLQGLTSIGLGSIMLIGGCVVVGTATGFPLILGAISLSASMVHIFSGNLYLSNNIGQEQFDKISFAQDLITDPFYSAVYVGYRAFRREHHQSHEAAEFVSLFINGISVARSWRELRNSGEAFSVAQEYELGSFLAKSTAAFDPAPPVQKQISVVRTNEPRPESDQHRSSARQAQQEMLSSRSPPASEALSGRQLGEHKAGKGELGAQDGNRRNGKGIPEYDSSTMGKLLNVGKPKLN</sequence>
<name>A0A1I1HHD6_9BURK</name>
<dbReference type="Proteomes" id="UP000198639">
    <property type="component" value="Unassembled WGS sequence"/>
</dbReference>
<evidence type="ECO:0000256" key="1">
    <source>
        <dbReference type="SAM" id="MobiDB-lite"/>
    </source>
</evidence>
<feature type="transmembrane region" description="Helical" evidence="2">
    <location>
        <begin position="60"/>
        <end position="81"/>
    </location>
</feature>
<feature type="region of interest" description="Disordered" evidence="1">
    <location>
        <begin position="185"/>
        <end position="267"/>
    </location>
</feature>
<evidence type="ECO:0000313" key="5">
    <source>
        <dbReference type="EMBL" id="SFC94511.1"/>
    </source>
</evidence>
<keyword evidence="2" id="KW-0472">Membrane</keyword>
<dbReference type="RefSeq" id="WP_143084505.1">
    <property type="nucleotide sequence ID" value="NZ_FOLD01000003.1"/>
</dbReference>
<feature type="compositionally biased region" description="Basic and acidic residues" evidence="1">
    <location>
        <begin position="187"/>
        <end position="197"/>
    </location>
</feature>
<evidence type="ECO:0000256" key="2">
    <source>
        <dbReference type="SAM" id="Phobius"/>
    </source>
</evidence>
<reference evidence="6" key="1">
    <citation type="submission" date="2016-10" db="EMBL/GenBank/DDBJ databases">
        <authorList>
            <person name="Varghese N."/>
            <person name="Submissions S."/>
        </authorList>
    </citation>
    <scope>NUCLEOTIDE SEQUENCE [LARGE SCALE GENOMIC DNA]</scope>
    <source>
        <strain evidence="6">CGMCC 1.12041</strain>
    </source>
</reference>
<dbReference type="AlphaFoldDB" id="A0A1I1HHD6"/>
<organism evidence="4 6">
    <name type="scientific">Massilia yuzhufengensis</name>
    <dbReference type="NCBI Taxonomy" id="1164594"/>
    <lineage>
        <taxon>Bacteria</taxon>
        <taxon>Pseudomonadati</taxon>
        <taxon>Pseudomonadota</taxon>
        <taxon>Betaproteobacteria</taxon>
        <taxon>Burkholderiales</taxon>
        <taxon>Oxalobacteraceae</taxon>
        <taxon>Telluria group</taxon>
        <taxon>Massilia</taxon>
    </lineage>
</organism>